<proteinExistence type="predicted"/>
<dbReference type="OrthoDB" id="627554at2"/>
<dbReference type="AlphaFoldDB" id="A0A3D9GYV1"/>
<reference evidence="1 2" key="1">
    <citation type="submission" date="2018-07" db="EMBL/GenBank/DDBJ databases">
        <title>Genomic Encyclopedia of Type Strains, Phase III (KMG-III): the genomes of soil and plant-associated and newly described type strains.</title>
        <authorList>
            <person name="Whitman W."/>
        </authorList>
    </citation>
    <scope>NUCLEOTIDE SEQUENCE [LARGE SCALE GENOMIC DNA]</scope>
    <source>
        <strain evidence="1 2">CECT 7946</strain>
    </source>
</reference>
<sequence length="425" mass="49211">MHYKNYFGLFIVLTIIVFYQNCFSQTPSTSENNSLFFIPEILIGKTLEANTDFPETKLQKNLFLSIGRYNFSQNKEWAARLNYPKTGISFGYTDFGNSEKVGQAYSILPFIEFSILKSHIEGLNLQIGFGSSYMNTQYEEISNEFNRAITTKINWSFRSFVYYDMFKSNATDWRFGLGYLHHSNGHTNLPNQGLNSLAASISAKIDHKKSSSYTFEEPNFRAKSQMYFDFRFGLGQNVLSTHFNTKKEVYSIAASAGKIINNTFKFGGGFYYRFYEHYYDYIKNNEALVAEQVPHFTDNPYGYATTFGLFATSELLLDHIGIEFNLGLNIYKPFYKIDWQLNQGYSYDLENGETVEVLGELDWYYEIKRTVSARLGLKYYLWSTNKAPKYNAYIGAHINANLGQADFTELSIGYEYRFGLKEKHK</sequence>
<organism evidence="1 2">
    <name type="scientific">Winogradskyella eximia</name>
    <dbReference type="NCBI Taxonomy" id="262006"/>
    <lineage>
        <taxon>Bacteria</taxon>
        <taxon>Pseudomonadati</taxon>
        <taxon>Bacteroidota</taxon>
        <taxon>Flavobacteriia</taxon>
        <taxon>Flavobacteriales</taxon>
        <taxon>Flavobacteriaceae</taxon>
        <taxon>Winogradskyella</taxon>
    </lineage>
</organism>
<evidence type="ECO:0000313" key="2">
    <source>
        <dbReference type="Proteomes" id="UP000256980"/>
    </source>
</evidence>
<comment type="caution">
    <text evidence="1">The sequence shown here is derived from an EMBL/GenBank/DDBJ whole genome shotgun (WGS) entry which is preliminary data.</text>
</comment>
<dbReference type="Pfam" id="PF09411">
    <property type="entry name" value="PagL"/>
    <property type="match status" value="1"/>
</dbReference>
<evidence type="ECO:0000313" key="1">
    <source>
        <dbReference type="EMBL" id="RED42141.1"/>
    </source>
</evidence>
<protein>
    <submittedName>
        <fullName evidence="1">Lipid A 3-O-deacylase PagL</fullName>
    </submittedName>
</protein>
<accession>A0A3D9GYV1</accession>
<dbReference type="Proteomes" id="UP000256980">
    <property type="component" value="Unassembled WGS sequence"/>
</dbReference>
<dbReference type="EMBL" id="QRDV01000009">
    <property type="protein sequence ID" value="RED42141.1"/>
    <property type="molecule type" value="Genomic_DNA"/>
</dbReference>
<dbReference type="InterPro" id="IPR018550">
    <property type="entry name" value="Lipid-A_deacylase-rel"/>
</dbReference>
<name>A0A3D9GYV1_9FLAO</name>
<keyword evidence="2" id="KW-1185">Reference proteome</keyword>
<dbReference type="RefSeq" id="WP_115818504.1">
    <property type="nucleotide sequence ID" value="NZ_QRDV01000009.1"/>
</dbReference>
<gene>
    <name evidence="1" type="ORF">DFQ10_10936</name>
</gene>
<dbReference type="Gene3D" id="2.40.160.20">
    <property type="match status" value="1"/>
</dbReference>